<dbReference type="Proteomes" id="UP000190065">
    <property type="component" value="Unassembled WGS sequence"/>
</dbReference>
<dbReference type="SUPFAM" id="SSF56925">
    <property type="entry name" value="OMPA-like"/>
    <property type="match status" value="1"/>
</dbReference>
<protein>
    <submittedName>
        <fullName evidence="4">Outer membrane protein beta-barrel domain-containing protein</fullName>
    </submittedName>
</protein>
<keyword evidence="2" id="KW-1133">Transmembrane helix</keyword>
<dbReference type="RefSeq" id="WP_025069812.1">
    <property type="nucleotide sequence ID" value="NZ_FUXK01000003.1"/>
</dbReference>
<organism evidence="4 5">
    <name type="scientific">Segatella oulorum</name>
    <dbReference type="NCBI Taxonomy" id="28136"/>
    <lineage>
        <taxon>Bacteria</taxon>
        <taxon>Pseudomonadati</taxon>
        <taxon>Bacteroidota</taxon>
        <taxon>Bacteroidia</taxon>
        <taxon>Bacteroidales</taxon>
        <taxon>Prevotellaceae</taxon>
        <taxon>Segatella</taxon>
    </lineage>
</organism>
<dbReference type="Pfam" id="PF13568">
    <property type="entry name" value="OMP_b-brl_2"/>
    <property type="match status" value="1"/>
</dbReference>
<feature type="region of interest" description="Disordered" evidence="1">
    <location>
        <begin position="141"/>
        <end position="188"/>
    </location>
</feature>
<reference evidence="4 5" key="1">
    <citation type="submission" date="2017-02" db="EMBL/GenBank/DDBJ databases">
        <authorList>
            <person name="Peterson S.W."/>
        </authorList>
    </citation>
    <scope>NUCLEOTIDE SEQUENCE [LARGE SCALE GENOMIC DNA]</scope>
    <source>
        <strain evidence="4 5">ATCC 43324</strain>
    </source>
</reference>
<proteinExistence type="predicted"/>
<sequence>MKTDWLNKVQTRLRNEQHAQAPQGLLDDIKNEMRRRGMAPTCRPPRRRKVVALWGVRAASIAAFLAVGLYIVHRTTLPSADKPLVSTIAPSPLAPSNIVSRQPMPHAVPHAERPIASRSGRHLAHKAHNLLMARNELPAQTDAQPTETTPSQPRFDTQTAQPSRRVLPAMPPQSGRETPPQRKPSTDASRWSFATSYNGLSGSSHTSQGVLLAAANPYGEYVDAFSGHERQNYANGSGSVQMKTRHHRPVKFGLSVGYNIHRRWRIQTGLTYSRLVSDFTCDMDHAESAVQQELHYIGLPVSMGYSFYKTRRINLYTMAGGEVEKLVKGRAKQKATPDVVPPTSAETITEHAPIFSIHAAVGGEIRFNPTLSAYVEPGISHHFNNGSNVKSVYKDKSTSLSLNVGIRVYLNK</sequence>
<gene>
    <name evidence="4" type="ORF">SAMN02745202_00328</name>
</gene>
<dbReference type="InterPro" id="IPR011250">
    <property type="entry name" value="OMP/PagP_B-barrel"/>
</dbReference>
<accession>A0A1T4L867</accession>
<feature type="domain" description="Outer membrane protein beta-barrel" evidence="3">
    <location>
        <begin position="245"/>
        <end position="378"/>
    </location>
</feature>
<evidence type="ECO:0000256" key="1">
    <source>
        <dbReference type="SAM" id="MobiDB-lite"/>
    </source>
</evidence>
<keyword evidence="2" id="KW-0812">Transmembrane</keyword>
<dbReference type="STRING" id="28136.SAMN02745202_00328"/>
<dbReference type="AlphaFoldDB" id="A0A1T4L867"/>
<feature type="compositionally biased region" description="Polar residues" evidence="1">
    <location>
        <begin position="141"/>
        <end position="162"/>
    </location>
</feature>
<dbReference type="EMBL" id="FUXK01000003">
    <property type="protein sequence ID" value="SJZ50932.1"/>
    <property type="molecule type" value="Genomic_DNA"/>
</dbReference>
<dbReference type="eggNOG" id="COG3147">
    <property type="taxonomic scope" value="Bacteria"/>
</dbReference>
<keyword evidence="2" id="KW-0472">Membrane</keyword>
<evidence type="ECO:0000259" key="3">
    <source>
        <dbReference type="Pfam" id="PF13568"/>
    </source>
</evidence>
<dbReference type="InterPro" id="IPR025665">
    <property type="entry name" value="Beta-barrel_OMP_2"/>
</dbReference>
<feature type="transmembrane region" description="Helical" evidence="2">
    <location>
        <begin position="51"/>
        <end position="72"/>
    </location>
</feature>
<evidence type="ECO:0000313" key="4">
    <source>
        <dbReference type="EMBL" id="SJZ50932.1"/>
    </source>
</evidence>
<evidence type="ECO:0000256" key="2">
    <source>
        <dbReference type="SAM" id="Phobius"/>
    </source>
</evidence>
<dbReference type="Gene3D" id="2.40.160.20">
    <property type="match status" value="1"/>
</dbReference>
<evidence type="ECO:0000313" key="5">
    <source>
        <dbReference type="Proteomes" id="UP000190065"/>
    </source>
</evidence>
<name>A0A1T4L867_9BACT</name>